<reference evidence="6 7" key="2">
    <citation type="submission" date="2018-11" db="EMBL/GenBank/DDBJ databases">
        <authorList>
            <consortium name="Pathogen Informatics"/>
        </authorList>
    </citation>
    <scope>NUCLEOTIDE SEQUENCE [LARGE SCALE GENOMIC DNA]</scope>
    <source>
        <strain evidence="6 7">Egypt</strain>
    </source>
</reference>
<dbReference type="SUPFAM" id="SSF57903">
    <property type="entry name" value="FYVE/PHD zinc finger"/>
    <property type="match status" value="1"/>
</dbReference>
<reference evidence="8" key="1">
    <citation type="submission" date="2016-06" db="UniProtKB">
        <authorList>
            <consortium name="WormBaseParasite"/>
        </authorList>
    </citation>
    <scope>IDENTIFICATION</scope>
</reference>
<accession>A0A183B555</accession>
<dbReference type="InterPro" id="IPR017455">
    <property type="entry name" value="Znf_FYVE-rel"/>
</dbReference>
<evidence type="ECO:0000259" key="5">
    <source>
        <dbReference type="PROSITE" id="PS50178"/>
    </source>
</evidence>
<dbReference type="SMART" id="SM00064">
    <property type="entry name" value="FYVE"/>
    <property type="match status" value="1"/>
</dbReference>
<dbReference type="AlphaFoldDB" id="A0A183B555"/>
<dbReference type="PANTHER" id="PTHR23164">
    <property type="entry name" value="EARLY ENDOSOME ANTIGEN 1"/>
    <property type="match status" value="1"/>
</dbReference>
<dbReference type="Pfam" id="PF01363">
    <property type="entry name" value="FYVE"/>
    <property type="match status" value="1"/>
</dbReference>
<dbReference type="PROSITE" id="PS50178">
    <property type="entry name" value="ZF_FYVE"/>
    <property type="match status" value="1"/>
</dbReference>
<dbReference type="PANTHER" id="PTHR23164:SF30">
    <property type="entry name" value="EARLY ENDOSOME ANTIGEN 1"/>
    <property type="match status" value="1"/>
</dbReference>
<evidence type="ECO:0000256" key="2">
    <source>
        <dbReference type="ARBA" id="ARBA00022771"/>
    </source>
</evidence>
<feature type="domain" description="FYVE-type" evidence="5">
    <location>
        <begin position="14"/>
        <end position="91"/>
    </location>
</feature>
<evidence type="ECO:0000313" key="7">
    <source>
        <dbReference type="Proteomes" id="UP000272942"/>
    </source>
</evidence>
<dbReference type="GO" id="GO:0008270">
    <property type="term" value="F:zinc ion binding"/>
    <property type="evidence" value="ECO:0007669"/>
    <property type="project" value="UniProtKB-KW"/>
</dbReference>
<keyword evidence="3" id="KW-0862">Zinc</keyword>
<gene>
    <name evidence="6" type="ORF">ECPE_LOCUS14340</name>
</gene>
<proteinExistence type="predicted"/>
<dbReference type="Proteomes" id="UP000272942">
    <property type="component" value="Unassembled WGS sequence"/>
</dbReference>
<dbReference type="Gene3D" id="3.30.40.10">
    <property type="entry name" value="Zinc/RING finger domain, C3HC4 (zinc finger)"/>
    <property type="match status" value="1"/>
</dbReference>
<protein>
    <submittedName>
        <fullName evidence="8">FYVE-type domain-containing protein</fullName>
    </submittedName>
</protein>
<organism evidence="8">
    <name type="scientific">Echinostoma caproni</name>
    <dbReference type="NCBI Taxonomy" id="27848"/>
    <lineage>
        <taxon>Eukaryota</taxon>
        <taxon>Metazoa</taxon>
        <taxon>Spiralia</taxon>
        <taxon>Lophotrochozoa</taxon>
        <taxon>Platyhelminthes</taxon>
        <taxon>Trematoda</taxon>
        <taxon>Digenea</taxon>
        <taxon>Plagiorchiida</taxon>
        <taxon>Echinostomata</taxon>
        <taxon>Echinostomatoidea</taxon>
        <taxon>Echinostomatidae</taxon>
        <taxon>Echinostoma</taxon>
    </lineage>
</organism>
<evidence type="ECO:0000313" key="6">
    <source>
        <dbReference type="EMBL" id="VDP91612.1"/>
    </source>
</evidence>
<keyword evidence="2 4" id="KW-0863">Zinc-finger</keyword>
<evidence type="ECO:0000256" key="3">
    <source>
        <dbReference type="ARBA" id="ARBA00022833"/>
    </source>
</evidence>
<evidence type="ECO:0000256" key="1">
    <source>
        <dbReference type="ARBA" id="ARBA00022723"/>
    </source>
</evidence>
<name>A0A183B555_9TREM</name>
<dbReference type="InterPro" id="IPR011011">
    <property type="entry name" value="Znf_FYVE_PHD"/>
</dbReference>
<dbReference type="OrthoDB" id="6264588at2759"/>
<dbReference type="InterPro" id="IPR013083">
    <property type="entry name" value="Znf_RING/FYVE/PHD"/>
</dbReference>
<keyword evidence="7" id="KW-1185">Reference proteome</keyword>
<evidence type="ECO:0000256" key="4">
    <source>
        <dbReference type="PROSITE-ProRule" id="PRU00091"/>
    </source>
</evidence>
<dbReference type="WBParaSite" id="ECPE_0001438001-mRNA-1">
    <property type="protein sequence ID" value="ECPE_0001438001-mRNA-1"/>
    <property type="gene ID" value="ECPE_0001438001"/>
</dbReference>
<dbReference type="EMBL" id="UZAN01057318">
    <property type="protein sequence ID" value="VDP91612.1"/>
    <property type="molecule type" value="Genomic_DNA"/>
</dbReference>
<sequence>MLRERVSNRQWTKDDDVAHCSNCHAEFSLTNRKVNRNRLIFLNPISVFLIQQHHCRQCGGIFCHTCSSYRASIAASKDPVRVCGPCHAELTGKSAH</sequence>
<evidence type="ECO:0000313" key="8">
    <source>
        <dbReference type="WBParaSite" id="ECPE_0001438001-mRNA-1"/>
    </source>
</evidence>
<keyword evidence="1" id="KW-0479">Metal-binding</keyword>
<dbReference type="InterPro" id="IPR000306">
    <property type="entry name" value="Znf_FYVE"/>
</dbReference>